<dbReference type="InterPro" id="IPR006059">
    <property type="entry name" value="SBP"/>
</dbReference>
<evidence type="ECO:0000256" key="1">
    <source>
        <dbReference type="SAM" id="SignalP"/>
    </source>
</evidence>
<dbReference type="InterPro" id="IPR050490">
    <property type="entry name" value="Bact_solute-bd_prot1"/>
</dbReference>
<dbReference type="RefSeq" id="WP_345476560.1">
    <property type="nucleotide sequence ID" value="NZ_BAABLW010000002.1"/>
</dbReference>
<name>A0ABP9FSN2_9MICC</name>
<keyword evidence="1" id="KW-0732">Signal</keyword>
<feature type="chain" id="PRO_5046728380" evidence="1">
    <location>
        <begin position="28"/>
        <end position="426"/>
    </location>
</feature>
<proteinExistence type="predicted"/>
<keyword evidence="3" id="KW-1185">Reference proteome</keyword>
<gene>
    <name evidence="2" type="ORF">GCM10025790_05530</name>
</gene>
<dbReference type="PANTHER" id="PTHR43649:SF11">
    <property type="entry name" value="ABC TRANSPORTER SUBSTRATE-BINDING PROTEIN YESO-RELATED"/>
    <property type="match status" value="1"/>
</dbReference>
<organism evidence="2 3">
    <name type="scientific">Nesterenkonia rhizosphaerae</name>
    <dbReference type="NCBI Taxonomy" id="1348272"/>
    <lineage>
        <taxon>Bacteria</taxon>
        <taxon>Bacillati</taxon>
        <taxon>Actinomycetota</taxon>
        <taxon>Actinomycetes</taxon>
        <taxon>Micrococcales</taxon>
        <taxon>Micrococcaceae</taxon>
        <taxon>Nesterenkonia</taxon>
    </lineage>
</organism>
<dbReference type="PROSITE" id="PS51257">
    <property type="entry name" value="PROKAR_LIPOPROTEIN"/>
    <property type="match status" value="1"/>
</dbReference>
<reference evidence="3" key="1">
    <citation type="journal article" date="2019" name="Int. J. Syst. Evol. Microbiol.">
        <title>The Global Catalogue of Microorganisms (GCM) 10K type strain sequencing project: providing services to taxonomists for standard genome sequencing and annotation.</title>
        <authorList>
            <consortium name="The Broad Institute Genomics Platform"/>
            <consortium name="The Broad Institute Genome Sequencing Center for Infectious Disease"/>
            <person name="Wu L."/>
            <person name="Ma J."/>
        </authorList>
    </citation>
    <scope>NUCLEOTIDE SEQUENCE [LARGE SCALE GENOMIC DNA]</scope>
    <source>
        <strain evidence="3">JCM 19129</strain>
    </source>
</reference>
<feature type="signal peptide" evidence="1">
    <location>
        <begin position="1"/>
        <end position="27"/>
    </location>
</feature>
<dbReference type="Proteomes" id="UP001500368">
    <property type="component" value="Unassembled WGS sequence"/>
</dbReference>
<dbReference type="PANTHER" id="PTHR43649">
    <property type="entry name" value="ARABINOSE-BINDING PROTEIN-RELATED"/>
    <property type="match status" value="1"/>
</dbReference>
<dbReference type="SUPFAM" id="SSF53850">
    <property type="entry name" value="Periplasmic binding protein-like II"/>
    <property type="match status" value="1"/>
</dbReference>
<comment type="caution">
    <text evidence="2">The sequence shown here is derived from an EMBL/GenBank/DDBJ whole genome shotgun (WGS) entry which is preliminary data.</text>
</comment>
<evidence type="ECO:0000313" key="3">
    <source>
        <dbReference type="Proteomes" id="UP001500368"/>
    </source>
</evidence>
<dbReference type="EMBL" id="BAABLW010000002">
    <property type="protein sequence ID" value="GAA4913617.1"/>
    <property type="molecule type" value="Genomic_DNA"/>
</dbReference>
<protein>
    <submittedName>
        <fullName evidence="2">Extracellular solute-binding protein</fullName>
    </submittedName>
</protein>
<sequence>MKKQHYGIRMGAAAAVAALLLTSCGSGEDSAGADENIELRFSFWGSGLRVEQTEAIIDAFTDEHPHITITPSYSDFSGHWEQLATQTAGGDAPDIIQMDDKYLREYADRGVLLELSDIDLSNFDEGAVENGRTDDGLFGITTGINSLALGANPELFEEAGLEIPDDTTWTWDDFAEITAELSANLDGAYGTNETNEPGGFQVWLRQDGKHLTTDEGTLGFEEQDLVEYYEYLQGLLESGGMPAADLMSENRGASPEQQLIHTGRVALAPMWTSSLAGISQSSGVEMQLLRFPSKTGNAEDNGLWNKSSMFLSASARTEHPEEVKMFIDYMVNDVEAGLLGLTDRGLPSNQEVRAAVLDAIDGQDLKSAEFVEEIQDEIAGPEPVPSLGFSSLQETLVRYEEEMYFGRLTPQEAAERTISEMESQLR</sequence>
<accession>A0ABP9FSN2</accession>
<dbReference type="Gene3D" id="3.40.190.10">
    <property type="entry name" value="Periplasmic binding protein-like II"/>
    <property type="match status" value="2"/>
</dbReference>
<evidence type="ECO:0000313" key="2">
    <source>
        <dbReference type="EMBL" id="GAA4913617.1"/>
    </source>
</evidence>
<dbReference type="Pfam" id="PF13416">
    <property type="entry name" value="SBP_bac_8"/>
    <property type="match status" value="1"/>
</dbReference>